<dbReference type="SUPFAM" id="SSF54277">
    <property type="entry name" value="CAD &amp; PB1 domains"/>
    <property type="match status" value="1"/>
</dbReference>
<gene>
    <name evidence="2" type="ORF">OSB04_010459</name>
</gene>
<feature type="domain" description="PB1" evidence="1">
    <location>
        <begin position="28"/>
        <end position="103"/>
    </location>
</feature>
<dbReference type="GO" id="GO:0003700">
    <property type="term" value="F:DNA-binding transcription factor activity"/>
    <property type="evidence" value="ECO:0007669"/>
    <property type="project" value="InterPro"/>
</dbReference>
<organism evidence="2 3">
    <name type="scientific">Centaurea solstitialis</name>
    <name type="common">yellow star-thistle</name>
    <dbReference type="NCBI Taxonomy" id="347529"/>
    <lineage>
        <taxon>Eukaryota</taxon>
        <taxon>Viridiplantae</taxon>
        <taxon>Streptophyta</taxon>
        <taxon>Embryophyta</taxon>
        <taxon>Tracheophyta</taxon>
        <taxon>Spermatophyta</taxon>
        <taxon>Magnoliopsida</taxon>
        <taxon>eudicotyledons</taxon>
        <taxon>Gunneridae</taxon>
        <taxon>Pentapetalae</taxon>
        <taxon>asterids</taxon>
        <taxon>campanulids</taxon>
        <taxon>Asterales</taxon>
        <taxon>Asteraceae</taxon>
        <taxon>Carduoideae</taxon>
        <taxon>Cardueae</taxon>
        <taxon>Centaureinae</taxon>
        <taxon>Centaurea</taxon>
    </lineage>
</organism>
<dbReference type="AlphaFoldDB" id="A0AA38WKN5"/>
<keyword evidence="3" id="KW-1185">Reference proteome</keyword>
<proteinExistence type="predicted"/>
<dbReference type="Proteomes" id="UP001172457">
    <property type="component" value="Chromosome 3"/>
</dbReference>
<dbReference type="Gene3D" id="3.10.20.90">
    <property type="entry name" value="Phosphatidylinositol 3-kinase Catalytic Subunit, Chain A, domain 1"/>
    <property type="match status" value="1"/>
</dbReference>
<dbReference type="Pfam" id="PF00564">
    <property type="entry name" value="PB1"/>
    <property type="match status" value="1"/>
</dbReference>
<dbReference type="PANTHER" id="PTHR32002:SF49">
    <property type="entry name" value="BILE ACID:SODIUM SYMPORTER_ARSENICAL RESISTANCE PROTEIN ACR3-RELATED"/>
    <property type="match status" value="1"/>
</dbReference>
<evidence type="ECO:0000259" key="1">
    <source>
        <dbReference type="PROSITE" id="PS51745"/>
    </source>
</evidence>
<comment type="caution">
    <text evidence="2">The sequence shown here is derived from an EMBL/GenBank/DDBJ whole genome shotgun (WGS) entry which is preliminary data.</text>
</comment>
<dbReference type="CDD" id="cd05992">
    <property type="entry name" value="PB1"/>
    <property type="match status" value="1"/>
</dbReference>
<name>A0AA38WKN5_9ASTR</name>
<dbReference type="InterPro" id="IPR053793">
    <property type="entry name" value="PB1-like"/>
</dbReference>
<sequence>MNEEEEDRGGAIQDSMAKSKETYLDENTLTIKAVYADDMIKFHLPISSTTFGAIEKEISEGFKLNPSDYKIKYLDEDGDWILLSSEKDMRIAISVDHLYMLLI</sequence>
<dbReference type="SMART" id="SM00666">
    <property type="entry name" value="PB1"/>
    <property type="match status" value="1"/>
</dbReference>
<dbReference type="InterPro" id="IPR000270">
    <property type="entry name" value="PB1_dom"/>
</dbReference>
<protein>
    <recommendedName>
        <fullName evidence="1">PB1 domain-containing protein</fullName>
    </recommendedName>
</protein>
<evidence type="ECO:0000313" key="3">
    <source>
        <dbReference type="Proteomes" id="UP001172457"/>
    </source>
</evidence>
<dbReference type="PANTHER" id="PTHR32002">
    <property type="entry name" value="PROTEIN NLP8"/>
    <property type="match status" value="1"/>
</dbReference>
<dbReference type="EMBL" id="JARYMX010000003">
    <property type="protein sequence ID" value="KAJ9555845.1"/>
    <property type="molecule type" value="Genomic_DNA"/>
</dbReference>
<evidence type="ECO:0000313" key="2">
    <source>
        <dbReference type="EMBL" id="KAJ9555845.1"/>
    </source>
</evidence>
<accession>A0AA38WKN5</accession>
<dbReference type="InterPro" id="IPR045012">
    <property type="entry name" value="NLP"/>
</dbReference>
<dbReference type="PROSITE" id="PS51745">
    <property type="entry name" value="PB1"/>
    <property type="match status" value="1"/>
</dbReference>
<reference evidence="2" key="1">
    <citation type="submission" date="2023-03" db="EMBL/GenBank/DDBJ databases">
        <title>Chromosome-scale reference genome and RAD-based genetic map of yellow starthistle (Centaurea solstitialis) reveal putative structural variation and QTLs associated with invader traits.</title>
        <authorList>
            <person name="Reatini B."/>
            <person name="Cang F.A."/>
            <person name="Jiang Q."/>
            <person name="Mckibben M.T.W."/>
            <person name="Barker M.S."/>
            <person name="Rieseberg L.H."/>
            <person name="Dlugosch K.M."/>
        </authorList>
    </citation>
    <scope>NUCLEOTIDE SEQUENCE</scope>
    <source>
        <strain evidence="2">CAN-66</strain>
        <tissue evidence="2">Leaf</tissue>
    </source>
</reference>